<organism evidence="1 2">
    <name type="scientific">Grifola frondosa</name>
    <name type="common">Maitake</name>
    <name type="synonym">Polyporus frondosus</name>
    <dbReference type="NCBI Taxonomy" id="5627"/>
    <lineage>
        <taxon>Eukaryota</taxon>
        <taxon>Fungi</taxon>
        <taxon>Dikarya</taxon>
        <taxon>Basidiomycota</taxon>
        <taxon>Agaricomycotina</taxon>
        <taxon>Agaricomycetes</taxon>
        <taxon>Polyporales</taxon>
        <taxon>Grifolaceae</taxon>
        <taxon>Grifola</taxon>
    </lineage>
</organism>
<proteinExistence type="predicted"/>
<name>A0A1C7LJM2_GRIFR</name>
<evidence type="ECO:0000313" key="1">
    <source>
        <dbReference type="EMBL" id="OBZ64833.1"/>
    </source>
</evidence>
<feature type="non-terminal residue" evidence="1">
    <location>
        <position position="1"/>
    </location>
</feature>
<sequence>IRYGAHLRKTTLQSWVAQFRVNEHSRKGYYDKLKGDVIKALQVLKCALRQDLLFRSPAPSSSFEQEVEDTSESDNVEVVDGFDEIVEKEGDTGVSAWDLILDDKDDD</sequence>
<dbReference type="AlphaFoldDB" id="A0A1C7LJM2"/>
<comment type="caution">
    <text evidence="1">The sequence shown here is derived from an EMBL/GenBank/DDBJ whole genome shotgun (WGS) entry which is preliminary data.</text>
</comment>
<evidence type="ECO:0000313" key="2">
    <source>
        <dbReference type="Proteomes" id="UP000092993"/>
    </source>
</evidence>
<protein>
    <submittedName>
        <fullName evidence="1">Uncharacterized protein</fullName>
    </submittedName>
</protein>
<gene>
    <name evidence="1" type="ORF">A0H81_14999</name>
</gene>
<feature type="non-terminal residue" evidence="1">
    <location>
        <position position="107"/>
    </location>
</feature>
<dbReference type="EMBL" id="LUGG01000067">
    <property type="protein sequence ID" value="OBZ64833.1"/>
    <property type="molecule type" value="Genomic_DNA"/>
</dbReference>
<accession>A0A1C7LJM2</accession>
<dbReference type="Proteomes" id="UP000092993">
    <property type="component" value="Unassembled WGS sequence"/>
</dbReference>
<dbReference type="OrthoDB" id="3062869at2759"/>
<reference evidence="1 2" key="1">
    <citation type="submission" date="2016-03" db="EMBL/GenBank/DDBJ databases">
        <title>Whole genome sequencing of Grifola frondosa 9006-11.</title>
        <authorList>
            <person name="Min B."/>
            <person name="Park H."/>
            <person name="Kim J.-G."/>
            <person name="Cho H."/>
            <person name="Oh Y.-L."/>
            <person name="Kong W.-S."/>
            <person name="Choi I.-G."/>
        </authorList>
    </citation>
    <scope>NUCLEOTIDE SEQUENCE [LARGE SCALE GENOMIC DNA]</scope>
    <source>
        <strain evidence="1 2">9006-11</strain>
    </source>
</reference>
<keyword evidence="2" id="KW-1185">Reference proteome</keyword>